<dbReference type="SUPFAM" id="SSF55781">
    <property type="entry name" value="GAF domain-like"/>
    <property type="match status" value="1"/>
</dbReference>
<evidence type="ECO:0000313" key="6">
    <source>
        <dbReference type="EMBL" id="PRY31966.1"/>
    </source>
</evidence>
<dbReference type="GO" id="GO:0003700">
    <property type="term" value="F:DNA-binding transcription factor activity"/>
    <property type="evidence" value="ECO:0007669"/>
    <property type="project" value="TreeGrafter"/>
</dbReference>
<accession>A0A2T0SEX3</accession>
<dbReference type="InterPro" id="IPR005471">
    <property type="entry name" value="Tscrpt_reg_IclR_N"/>
</dbReference>
<evidence type="ECO:0000256" key="1">
    <source>
        <dbReference type="ARBA" id="ARBA00023015"/>
    </source>
</evidence>
<dbReference type="InterPro" id="IPR029016">
    <property type="entry name" value="GAF-like_dom_sf"/>
</dbReference>
<dbReference type="Proteomes" id="UP000239209">
    <property type="component" value="Unassembled WGS sequence"/>
</dbReference>
<dbReference type="AlphaFoldDB" id="A0A2T0SEX3"/>
<dbReference type="SUPFAM" id="SSF46785">
    <property type="entry name" value="Winged helix' DNA-binding domain"/>
    <property type="match status" value="1"/>
</dbReference>
<dbReference type="PANTHER" id="PTHR30136">
    <property type="entry name" value="HELIX-TURN-HELIX TRANSCRIPTIONAL REGULATOR, ICLR FAMILY"/>
    <property type="match status" value="1"/>
</dbReference>
<dbReference type="EMBL" id="PVZG01000002">
    <property type="protein sequence ID" value="PRY31966.1"/>
    <property type="molecule type" value="Genomic_DNA"/>
</dbReference>
<dbReference type="Pfam" id="PF09339">
    <property type="entry name" value="HTH_IclR"/>
    <property type="match status" value="1"/>
</dbReference>
<sequence>MPGHYSCAMSNGTDRPAALVQSVDRAVTVLEILARRGDAGVTEIAAELGVHKSTASRLVGALEARGLVEQLSGRGKYRLGLGMVRLAGAAAARIDLPGAAGHVCARVAGELGETVNVAVLDDDQTVNVCQALGPSAVNSYNWVGRRTPSHATSSGKVLLAYAPAEVRRAALAGPLTAYTPRTITDPGVLARQLSEAERAGWASTVEELEIGLHAVAAPVRGAGGRVVAAISVAGPSYRLPERMFAERAARLREAAAEIGGSLGNPG</sequence>
<dbReference type="InterPro" id="IPR036388">
    <property type="entry name" value="WH-like_DNA-bd_sf"/>
</dbReference>
<feature type="domain" description="IclR-ED" evidence="5">
    <location>
        <begin position="82"/>
        <end position="264"/>
    </location>
</feature>
<protein>
    <submittedName>
        <fullName evidence="6">IclR family transcriptional regulator</fullName>
    </submittedName>
</protein>
<dbReference type="Gene3D" id="1.10.10.10">
    <property type="entry name" value="Winged helix-like DNA-binding domain superfamily/Winged helix DNA-binding domain"/>
    <property type="match status" value="1"/>
</dbReference>
<dbReference type="PROSITE" id="PS51078">
    <property type="entry name" value="ICLR_ED"/>
    <property type="match status" value="1"/>
</dbReference>
<evidence type="ECO:0000259" key="4">
    <source>
        <dbReference type="PROSITE" id="PS51077"/>
    </source>
</evidence>
<dbReference type="Pfam" id="PF01614">
    <property type="entry name" value="IclR_C"/>
    <property type="match status" value="1"/>
</dbReference>
<dbReference type="PANTHER" id="PTHR30136:SF24">
    <property type="entry name" value="HTH-TYPE TRANSCRIPTIONAL REPRESSOR ALLR"/>
    <property type="match status" value="1"/>
</dbReference>
<dbReference type="PROSITE" id="PS51077">
    <property type="entry name" value="HTH_ICLR"/>
    <property type="match status" value="1"/>
</dbReference>
<keyword evidence="1" id="KW-0805">Transcription regulation</keyword>
<gene>
    <name evidence="6" type="ORF">CLV70_102177</name>
</gene>
<dbReference type="GO" id="GO:0045892">
    <property type="term" value="P:negative regulation of DNA-templated transcription"/>
    <property type="evidence" value="ECO:0007669"/>
    <property type="project" value="TreeGrafter"/>
</dbReference>
<feature type="domain" description="HTH iclR-type" evidence="4">
    <location>
        <begin position="20"/>
        <end position="81"/>
    </location>
</feature>
<dbReference type="GO" id="GO:0003677">
    <property type="term" value="F:DNA binding"/>
    <property type="evidence" value="ECO:0007669"/>
    <property type="project" value="UniProtKB-KW"/>
</dbReference>
<dbReference type="InterPro" id="IPR036390">
    <property type="entry name" value="WH_DNA-bd_sf"/>
</dbReference>
<dbReference type="InterPro" id="IPR050707">
    <property type="entry name" value="HTH_MetabolicPath_Reg"/>
</dbReference>
<evidence type="ECO:0000256" key="3">
    <source>
        <dbReference type="ARBA" id="ARBA00023163"/>
    </source>
</evidence>
<evidence type="ECO:0000259" key="5">
    <source>
        <dbReference type="PROSITE" id="PS51078"/>
    </source>
</evidence>
<evidence type="ECO:0000256" key="2">
    <source>
        <dbReference type="ARBA" id="ARBA00023125"/>
    </source>
</evidence>
<reference evidence="6 7" key="1">
    <citation type="submission" date="2018-03" db="EMBL/GenBank/DDBJ databases">
        <title>Genomic Encyclopedia of Archaeal and Bacterial Type Strains, Phase II (KMG-II): from individual species to whole genera.</title>
        <authorList>
            <person name="Goeker M."/>
        </authorList>
    </citation>
    <scope>NUCLEOTIDE SEQUENCE [LARGE SCALE GENOMIC DNA]</scope>
    <source>
        <strain evidence="6 7">DSM 45348</strain>
    </source>
</reference>
<keyword evidence="3" id="KW-0804">Transcription</keyword>
<dbReference type="Gene3D" id="3.30.450.40">
    <property type="match status" value="1"/>
</dbReference>
<dbReference type="SMART" id="SM00346">
    <property type="entry name" value="HTH_ICLR"/>
    <property type="match status" value="1"/>
</dbReference>
<comment type="caution">
    <text evidence="6">The sequence shown here is derived from an EMBL/GenBank/DDBJ whole genome shotgun (WGS) entry which is preliminary data.</text>
</comment>
<evidence type="ECO:0000313" key="7">
    <source>
        <dbReference type="Proteomes" id="UP000239209"/>
    </source>
</evidence>
<name>A0A2T0SEX3_9ACTN</name>
<keyword evidence="2" id="KW-0238">DNA-binding</keyword>
<proteinExistence type="predicted"/>
<keyword evidence="7" id="KW-1185">Reference proteome</keyword>
<organism evidence="6 7">
    <name type="scientific">Pseudosporangium ferrugineum</name>
    <dbReference type="NCBI Taxonomy" id="439699"/>
    <lineage>
        <taxon>Bacteria</taxon>
        <taxon>Bacillati</taxon>
        <taxon>Actinomycetota</taxon>
        <taxon>Actinomycetes</taxon>
        <taxon>Micromonosporales</taxon>
        <taxon>Micromonosporaceae</taxon>
        <taxon>Pseudosporangium</taxon>
    </lineage>
</organism>
<dbReference type="InterPro" id="IPR014757">
    <property type="entry name" value="Tscrpt_reg_IclR_C"/>
</dbReference>